<dbReference type="SUPFAM" id="SSF52821">
    <property type="entry name" value="Rhodanese/Cell cycle control phosphatase"/>
    <property type="match status" value="2"/>
</dbReference>
<keyword evidence="5" id="KW-1185">Reference proteome</keyword>
<gene>
    <name evidence="4" type="ORF">ACFFJD_07880</name>
</gene>
<dbReference type="GO" id="GO:0016740">
    <property type="term" value="F:transferase activity"/>
    <property type="evidence" value="ECO:0007669"/>
    <property type="project" value="UniProtKB-KW"/>
</dbReference>
<dbReference type="PANTHER" id="PTHR11364">
    <property type="entry name" value="THIOSULFATE SULFERTANSFERASE"/>
    <property type="match status" value="1"/>
</dbReference>
<evidence type="ECO:0000256" key="2">
    <source>
        <dbReference type="ARBA" id="ARBA00022737"/>
    </source>
</evidence>
<dbReference type="EMBL" id="JBHLWV010000016">
    <property type="protein sequence ID" value="MFC0314768.1"/>
    <property type="molecule type" value="Genomic_DNA"/>
</dbReference>
<organism evidence="4 5">
    <name type="scientific">Gordonia phosphorivorans</name>
    <dbReference type="NCBI Taxonomy" id="1056982"/>
    <lineage>
        <taxon>Bacteria</taxon>
        <taxon>Bacillati</taxon>
        <taxon>Actinomycetota</taxon>
        <taxon>Actinomycetes</taxon>
        <taxon>Mycobacteriales</taxon>
        <taxon>Gordoniaceae</taxon>
        <taxon>Gordonia</taxon>
    </lineage>
</organism>
<keyword evidence="2" id="KW-0677">Repeat</keyword>
<protein>
    <submittedName>
        <fullName evidence="4">Sulfurtransferase</fullName>
        <ecNumber evidence="4">2.8.1.-</ecNumber>
    </submittedName>
</protein>
<dbReference type="InterPro" id="IPR001307">
    <property type="entry name" value="Thiosulphate_STrfase_CS"/>
</dbReference>
<dbReference type="InterPro" id="IPR045078">
    <property type="entry name" value="TST/MPST-like"/>
</dbReference>
<dbReference type="SMART" id="SM00450">
    <property type="entry name" value="RHOD"/>
    <property type="match status" value="2"/>
</dbReference>
<dbReference type="Proteomes" id="UP001589783">
    <property type="component" value="Unassembled WGS sequence"/>
</dbReference>
<evidence type="ECO:0000313" key="4">
    <source>
        <dbReference type="EMBL" id="MFC0314768.1"/>
    </source>
</evidence>
<dbReference type="RefSeq" id="WP_382362826.1">
    <property type="nucleotide sequence ID" value="NZ_JBHLWV010000016.1"/>
</dbReference>
<dbReference type="PANTHER" id="PTHR11364:SF27">
    <property type="entry name" value="SULFURTRANSFERASE"/>
    <property type="match status" value="1"/>
</dbReference>
<feature type="domain" description="Rhodanese" evidence="3">
    <location>
        <begin position="17"/>
        <end position="135"/>
    </location>
</feature>
<dbReference type="InterPro" id="IPR001763">
    <property type="entry name" value="Rhodanese-like_dom"/>
</dbReference>
<dbReference type="EC" id="2.8.1.-" evidence="4"/>
<dbReference type="CDD" id="cd01449">
    <property type="entry name" value="TST_Repeat_2"/>
    <property type="match status" value="1"/>
</dbReference>
<reference evidence="4 5" key="1">
    <citation type="submission" date="2024-09" db="EMBL/GenBank/DDBJ databases">
        <authorList>
            <person name="Sun Q."/>
            <person name="Mori K."/>
        </authorList>
    </citation>
    <scope>NUCLEOTIDE SEQUENCE [LARGE SCALE GENOMIC DNA]</scope>
    <source>
        <strain evidence="4 5">CCM 7957</strain>
    </source>
</reference>
<keyword evidence="1 4" id="KW-0808">Transferase</keyword>
<sequence>MSDVLIGVEELAEAMLGDRPPVVLDVRWQLGADDGFARYKQGHLPGAVYVDLNAELAAPPSPECGRHPLPDVDALQAAARRWGIDDGVPVVVYDDAGNTVAARAWWLLRWAGIAQVQMLDGALGAWRDAGMRLSSGDAVPRVGNVVLTGGHLPTADIDRVAGTAGLLLDARAAERYRGEVEPVDPRPGHIPGAVSAPTVDNLTATGTFRAPEELRARFAALGADAGPVTVYCGSGVNAAHQIAALEIAGFDGAALYPGSYSQWSSDPGRPVVVD</sequence>
<proteinExistence type="predicted"/>
<dbReference type="InterPro" id="IPR036873">
    <property type="entry name" value="Rhodanese-like_dom_sf"/>
</dbReference>
<dbReference type="Gene3D" id="3.40.250.10">
    <property type="entry name" value="Rhodanese-like domain"/>
    <property type="match status" value="2"/>
</dbReference>
<accession>A0ABV6H7B2</accession>
<name>A0ABV6H7B2_9ACTN</name>
<dbReference type="PROSITE" id="PS00380">
    <property type="entry name" value="RHODANESE_1"/>
    <property type="match status" value="1"/>
</dbReference>
<feature type="domain" description="Rhodanese" evidence="3">
    <location>
        <begin position="161"/>
        <end position="272"/>
    </location>
</feature>
<evidence type="ECO:0000259" key="3">
    <source>
        <dbReference type="PROSITE" id="PS50206"/>
    </source>
</evidence>
<dbReference type="Pfam" id="PF00581">
    <property type="entry name" value="Rhodanese"/>
    <property type="match status" value="2"/>
</dbReference>
<evidence type="ECO:0000313" key="5">
    <source>
        <dbReference type="Proteomes" id="UP001589783"/>
    </source>
</evidence>
<dbReference type="CDD" id="cd01448">
    <property type="entry name" value="TST_Repeat_1"/>
    <property type="match status" value="1"/>
</dbReference>
<comment type="caution">
    <text evidence="4">The sequence shown here is derived from an EMBL/GenBank/DDBJ whole genome shotgun (WGS) entry which is preliminary data.</text>
</comment>
<dbReference type="PROSITE" id="PS50206">
    <property type="entry name" value="RHODANESE_3"/>
    <property type="match status" value="2"/>
</dbReference>
<evidence type="ECO:0000256" key="1">
    <source>
        <dbReference type="ARBA" id="ARBA00022679"/>
    </source>
</evidence>